<gene>
    <name evidence="2" type="ORF">MNOR_LOCUS26721</name>
</gene>
<reference evidence="2 3" key="1">
    <citation type="submission" date="2024-05" db="EMBL/GenBank/DDBJ databases">
        <authorList>
            <person name="Wallberg A."/>
        </authorList>
    </citation>
    <scope>NUCLEOTIDE SEQUENCE [LARGE SCALE GENOMIC DNA]</scope>
</reference>
<dbReference type="EMBL" id="CAXKWB010027077">
    <property type="protein sequence ID" value="CAL4131263.1"/>
    <property type="molecule type" value="Genomic_DNA"/>
</dbReference>
<keyword evidence="1" id="KW-0812">Transmembrane</keyword>
<evidence type="ECO:0000256" key="1">
    <source>
        <dbReference type="SAM" id="Phobius"/>
    </source>
</evidence>
<keyword evidence="3" id="KW-1185">Reference proteome</keyword>
<feature type="transmembrane region" description="Helical" evidence="1">
    <location>
        <begin position="67"/>
        <end position="90"/>
    </location>
</feature>
<keyword evidence="1" id="KW-1133">Transmembrane helix</keyword>
<keyword evidence="1" id="KW-0472">Membrane</keyword>
<dbReference type="AlphaFoldDB" id="A0AAV2RLF2"/>
<protein>
    <submittedName>
        <fullName evidence="2">Uncharacterized protein</fullName>
    </submittedName>
</protein>
<sequence length="103" mass="12013">MYVYIYIQYSVSNNVLRSICGKASCKVDGNKPKIILPVKATCIRKKNLTVLMIRTVKLKITKKMMMITMMTMTKMTMTIIATTITMTMILHQMNLTMIWKRFH</sequence>
<evidence type="ECO:0000313" key="2">
    <source>
        <dbReference type="EMBL" id="CAL4131263.1"/>
    </source>
</evidence>
<evidence type="ECO:0000313" key="3">
    <source>
        <dbReference type="Proteomes" id="UP001497623"/>
    </source>
</evidence>
<proteinExistence type="predicted"/>
<comment type="caution">
    <text evidence="2">The sequence shown here is derived from an EMBL/GenBank/DDBJ whole genome shotgun (WGS) entry which is preliminary data.</text>
</comment>
<organism evidence="2 3">
    <name type="scientific">Meganyctiphanes norvegica</name>
    <name type="common">Northern krill</name>
    <name type="synonym">Thysanopoda norvegica</name>
    <dbReference type="NCBI Taxonomy" id="48144"/>
    <lineage>
        <taxon>Eukaryota</taxon>
        <taxon>Metazoa</taxon>
        <taxon>Ecdysozoa</taxon>
        <taxon>Arthropoda</taxon>
        <taxon>Crustacea</taxon>
        <taxon>Multicrustacea</taxon>
        <taxon>Malacostraca</taxon>
        <taxon>Eumalacostraca</taxon>
        <taxon>Eucarida</taxon>
        <taxon>Euphausiacea</taxon>
        <taxon>Euphausiidae</taxon>
        <taxon>Meganyctiphanes</taxon>
    </lineage>
</organism>
<accession>A0AAV2RLF2</accession>
<dbReference type="Proteomes" id="UP001497623">
    <property type="component" value="Unassembled WGS sequence"/>
</dbReference>
<name>A0AAV2RLF2_MEGNR</name>